<dbReference type="AlphaFoldDB" id="A0A3A1WL37"/>
<evidence type="ECO:0000313" key="2">
    <source>
        <dbReference type="Proteomes" id="UP000265750"/>
    </source>
</evidence>
<proteinExistence type="predicted"/>
<name>A0A3A1WL37_9HYPH</name>
<protein>
    <submittedName>
        <fullName evidence="1">Uncharacterized protein</fullName>
    </submittedName>
</protein>
<dbReference type="EMBL" id="QYRN01000004">
    <property type="protein sequence ID" value="RIY01482.1"/>
    <property type="molecule type" value="Genomic_DNA"/>
</dbReference>
<gene>
    <name evidence="1" type="ORF">D3218_09025</name>
</gene>
<dbReference type="RefSeq" id="WP_119539684.1">
    <property type="nucleotide sequence ID" value="NZ_QYRN01000004.1"/>
</dbReference>
<reference evidence="2" key="1">
    <citation type="submission" date="2018-09" db="EMBL/GenBank/DDBJ databases">
        <authorList>
            <person name="Tuo L."/>
        </authorList>
    </citation>
    <scope>NUCLEOTIDE SEQUENCE [LARGE SCALE GENOMIC DNA]</scope>
    <source>
        <strain evidence="2">M2BS4Y-1</strain>
    </source>
</reference>
<organism evidence="1 2">
    <name type="scientific">Aureimonas flava</name>
    <dbReference type="NCBI Taxonomy" id="2320271"/>
    <lineage>
        <taxon>Bacteria</taxon>
        <taxon>Pseudomonadati</taxon>
        <taxon>Pseudomonadota</taxon>
        <taxon>Alphaproteobacteria</taxon>
        <taxon>Hyphomicrobiales</taxon>
        <taxon>Aurantimonadaceae</taxon>
        <taxon>Aureimonas</taxon>
    </lineage>
</organism>
<dbReference type="Proteomes" id="UP000265750">
    <property type="component" value="Unassembled WGS sequence"/>
</dbReference>
<evidence type="ECO:0000313" key="1">
    <source>
        <dbReference type="EMBL" id="RIY01482.1"/>
    </source>
</evidence>
<sequence>MSRQTNSATELKAFADSALHNVLVLLLDHGVPFDMAMDRLLTTAAAQIAHHEGAEQTARVFRSMADNIDQGALVSVERRTTAN</sequence>
<comment type="caution">
    <text evidence="1">The sequence shown here is derived from an EMBL/GenBank/DDBJ whole genome shotgun (WGS) entry which is preliminary data.</text>
</comment>
<accession>A0A3A1WL37</accession>
<keyword evidence="2" id="KW-1185">Reference proteome</keyword>